<keyword evidence="10" id="KW-1185">Reference proteome</keyword>
<dbReference type="EMBL" id="CAXLJM020000036">
    <property type="protein sequence ID" value="CAL8105785.1"/>
    <property type="molecule type" value="Genomic_DNA"/>
</dbReference>
<gene>
    <name evidence="9" type="ORF">ODALV1_LOCUS12184</name>
</gene>
<keyword evidence="4 8" id="KW-1133">Transmembrane helix</keyword>
<accession>A0ABP1QK22</accession>
<dbReference type="Proteomes" id="UP001642540">
    <property type="component" value="Unassembled WGS sequence"/>
</dbReference>
<dbReference type="PANTHER" id="PTHR42643:SF30">
    <property type="entry name" value="IONOTROPIC RECEPTOR 40A-RELATED"/>
    <property type="match status" value="1"/>
</dbReference>
<keyword evidence="3 8" id="KW-0812">Transmembrane</keyword>
<organism evidence="9 10">
    <name type="scientific">Orchesella dallaii</name>
    <dbReference type="NCBI Taxonomy" id="48710"/>
    <lineage>
        <taxon>Eukaryota</taxon>
        <taxon>Metazoa</taxon>
        <taxon>Ecdysozoa</taxon>
        <taxon>Arthropoda</taxon>
        <taxon>Hexapoda</taxon>
        <taxon>Collembola</taxon>
        <taxon>Entomobryomorpha</taxon>
        <taxon>Entomobryoidea</taxon>
        <taxon>Orchesellidae</taxon>
        <taxon>Orchesellinae</taxon>
        <taxon>Orchesella</taxon>
    </lineage>
</organism>
<sequence>MILSKYFEEPFNPDEYNRRRSEDLEALYNGSQNAYLFTPRVHNLPCVAQLYNFPYAFIVPSNDDHYFSFVREGHGTVIFPKVANFTSRWEDDYKNAPTLLKKGVFQILITDDPERIQKRWVSRVDSIGEGIRYATVANHFTKLIVRLSLETNELREVSLVYKDLLDYKMASILINDWLNVSNIQDSIDSKLQEISDNTKTDWFGGLKHIGYIEFQIIAFNMSIATKGYSIRTSFRYFQTWMFSDLMLFHIVFPNSTMAYGTNSVTRRAGDIKFEDTVNPYMAFEETGFKFITCGGGVRGTVSLIGYVSAFDNWIWAWFAIFVIAASTAVVLTSGFLTVELTMFERISTLDCIFMPLDTVLEQGSSLHESKNVVYCISAAWVLVGVVLSNAYKGQNITDLSSPIPPIKPTKFADLVEMNFTIYTYPEDEQTIEVDVYWEPLVNSLLRANDTLSETKEYDKKPNILSKLIVEADSGNGIVQKYMRIHEKLANFTSMELLNSSRNVSYVRYVEKIESCDRTAFMGWSDEIESSRLHLYDILSNARRHSDKEFISIGEETLFQMTKGWTLRDVAIVTNDISTRMSTMVESGIGQQWKKIEKLVKNLQLILKSQGRSRPSPALTLNDNISVVFYVHCGLLIATCITFIIEQCFGYLVLHFIVKTLLKYTGLQFGG</sequence>
<evidence type="ECO:0000313" key="9">
    <source>
        <dbReference type="EMBL" id="CAL8105785.1"/>
    </source>
</evidence>
<keyword evidence="7" id="KW-0325">Glycoprotein</keyword>
<proteinExistence type="predicted"/>
<evidence type="ECO:0000313" key="10">
    <source>
        <dbReference type="Proteomes" id="UP001642540"/>
    </source>
</evidence>
<evidence type="ECO:0000256" key="6">
    <source>
        <dbReference type="ARBA" id="ARBA00023170"/>
    </source>
</evidence>
<keyword evidence="2" id="KW-1003">Cell membrane</keyword>
<reference evidence="9 10" key="1">
    <citation type="submission" date="2024-08" db="EMBL/GenBank/DDBJ databases">
        <authorList>
            <person name="Cucini C."/>
            <person name="Frati F."/>
        </authorList>
    </citation>
    <scope>NUCLEOTIDE SEQUENCE [LARGE SCALE GENOMIC DNA]</scope>
</reference>
<evidence type="ECO:0000256" key="7">
    <source>
        <dbReference type="ARBA" id="ARBA00023180"/>
    </source>
</evidence>
<feature type="transmembrane region" description="Helical" evidence="8">
    <location>
        <begin position="628"/>
        <end position="653"/>
    </location>
</feature>
<dbReference type="InterPro" id="IPR052192">
    <property type="entry name" value="Insect_Ionotropic_Sensory_Rcpt"/>
</dbReference>
<evidence type="ECO:0000256" key="2">
    <source>
        <dbReference type="ARBA" id="ARBA00022475"/>
    </source>
</evidence>
<feature type="transmembrane region" description="Helical" evidence="8">
    <location>
        <begin position="313"/>
        <end position="338"/>
    </location>
</feature>
<keyword evidence="5 8" id="KW-0472">Membrane</keyword>
<evidence type="ECO:0000256" key="5">
    <source>
        <dbReference type="ARBA" id="ARBA00023136"/>
    </source>
</evidence>
<evidence type="ECO:0000256" key="4">
    <source>
        <dbReference type="ARBA" id="ARBA00022989"/>
    </source>
</evidence>
<evidence type="ECO:0000256" key="1">
    <source>
        <dbReference type="ARBA" id="ARBA00004651"/>
    </source>
</evidence>
<name>A0ABP1QK22_9HEXA</name>
<comment type="subcellular location">
    <subcellularLocation>
        <location evidence="1">Cell membrane</location>
        <topology evidence="1">Multi-pass membrane protein</topology>
    </subcellularLocation>
</comment>
<evidence type="ECO:0000256" key="8">
    <source>
        <dbReference type="SAM" id="Phobius"/>
    </source>
</evidence>
<keyword evidence="6" id="KW-0675">Receptor</keyword>
<comment type="caution">
    <text evidence="9">The sequence shown here is derived from an EMBL/GenBank/DDBJ whole genome shotgun (WGS) entry which is preliminary data.</text>
</comment>
<evidence type="ECO:0000256" key="3">
    <source>
        <dbReference type="ARBA" id="ARBA00022692"/>
    </source>
</evidence>
<dbReference type="PANTHER" id="PTHR42643">
    <property type="entry name" value="IONOTROPIC RECEPTOR 20A-RELATED"/>
    <property type="match status" value="1"/>
</dbReference>
<protein>
    <submittedName>
        <fullName evidence="9">Uncharacterized protein</fullName>
    </submittedName>
</protein>